<dbReference type="RefSeq" id="XP_023468351.1">
    <property type="nucleotide sequence ID" value="XM_023613728.1"/>
</dbReference>
<gene>
    <name evidence="1" type="ORF">RHIMIDRAFT_290316</name>
</gene>
<evidence type="ECO:0000313" key="2">
    <source>
        <dbReference type="Proteomes" id="UP000242254"/>
    </source>
</evidence>
<dbReference type="GeneID" id="35444717"/>
<reference evidence="1 2" key="1">
    <citation type="journal article" date="2016" name="Proc. Natl. Acad. Sci. U.S.A.">
        <title>Lipid metabolic changes in an early divergent fungus govern the establishment of a mutualistic symbiosis with endobacteria.</title>
        <authorList>
            <person name="Lastovetsky O.A."/>
            <person name="Gaspar M.L."/>
            <person name="Mondo S.J."/>
            <person name="LaButti K.M."/>
            <person name="Sandor L."/>
            <person name="Grigoriev I.V."/>
            <person name="Henry S.A."/>
            <person name="Pawlowska T.E."/>
        </authorList>
    </citation>
    <scope>NUCLEOTIDE SEQUENCE [LARGE SCALE GENOMIC DNA]</scope>
    <source>
        <strain evidence="1 2">ATCC 52813</strain>
    </source>
</reference>
<sequence>MECSIYVESWYNQLKTSYLQRKKNRKLDRLTFILVDNVHTDFIHNTTRMAANIERMSSKTREAREKTNAAEEINELSLEDVVQKVYIDEEACYIVKSLTTEVVYDISTKQGMMTASVWFTAKIGIDSSLRIHTMGGTALIHNTVENDHSEAIAESSDVLQSEVPSEAGSRTDVLTSTTNVCRQALESRIHLTSENNNRLLQIYNELRQLLSVNEEMQLPPNINMQTQRR</sequence>
<keyword evidence="2" id="KW-1185">Reference proteome</keyword>
<name>A0A2G4T0U8_RHIZD</name>
<dbReference type="EMBL" id="KZ303845">
    <property type="protein sequence ID" value="PHZ14643.1"/>
    <property type="molecule type" value="Genomic_DNA"/>
</dbReference>
<accession>A0A2G4T0U8</accession>
<dbReference type="AlphaFoldDB" id="A0A2G4T0U8"/>
<protein>
    <submittedName>
        <fullName evidence="1">Uncharacterized protein</fullName>
    </submittedName>
</protein>
<dbReference type="Proteomes" id="UP000242254">
    <property type="component" value="Unassembled WGS sequence"/>
</dbReference>
<proteinExistence type="predicted"/>
<dbReference type="STRING" id="1340429.A0A2G4T0U8"/>
<evidence type="ECO:0000313" key="1">
    <source>
        <dbReference type="EMBL" id="PHZ14643.1"/>
    </source>
</evidence>
<organism evidence="1 2">
    <name type="scientific">Rhizopus microsporus ATCC 52813</name>
    <dbReference type="NCBI Taxonomy" id="1340429"/>
    <lineage>
        <taxon>Eukaryota</taxon>
        <taxon>Fungi</taxon>
        <taxon>Fungi incertae sedis</taxon>
        <taxon>Mucoromycota</taxon>
        <taxon>Mucoromycotina</taxon>
        <taxon>Mucoromycetes</taxon>
        <taxon>Mucorales</taxon>
        <taxon>Mucorineae</taxon>
        <taxon>Rhizopodaceae</taxon>
        <taxon>Rhizopus</taxon>
    </lineage>
</organism>